<dbReference type="PANTHER" id="PTHR43680:SF2">
    <property type="entry name" value="NITRATE REDUCTASE MOLYBDENUM COFACTOR ASSEMBLY CHAPERONE NARJ"/>
    <property type="match status" value="1"/>
</dbReference>
<dbReference type="Pfam" id="PF02613">
    <property type="entry name" value="Nitrate_red_del"/>
    <property type="match status" value="1"/>
</dbReference>
<reference evidence="2 3" key="1">
    <citation type="submission" date="2017-11" db="EMBL/GenBank/DDBJ databases">
        <title>Revised Sequence and Annotation of the Rhodobaca barguzinensis strain alga05 Genome.</title>
        <authorList>
            <person name="Kopejtka K."/>
            <person name="Tomasch J.M."/>
            <person name="Bunk B."/>
            <person name="Koblizek M."/>
        </authorList>
    </citation>
    <scope>NUCLEOTIDE SEQUENCE [LARGE SCALE GENOMIC DNA]</scope>
    <source>
        <strain evidence="3">alga05</strain>
    </source>
</reference>
<dbReference type="GO" id="GO:0051131">
    <property type="term" value="P:chaperone-mediated protein complex assembly"/>
    <property type="evidence" value="ECO:0007669"/>
    <property type="project" value="InterPro"/>
</dbReference>
<organism evidence="2 3">
    <name type="scientific">Roseinatronobacter bogoriensis subsp. barguzinensis</name>
    <dbReference type="NCBI Taxonomy" id="441209"/>
    <lineage>
        <taxon>Bacteria</taxon>
        <taxon>Pseudomonadati</taxon>
        <taxon>Pseudomonadota</taxon>
        <taxon>Alphaproteobacteria</taxon>
        <taxon>Rhodobacterales</taxon>
        <taxon>Paracoccaceae</taxon>
        <taxon>Roseinatronobacter</taxon>
    </lineage>
</organism>
<evidence type="ECO:0000256" key="1">
    <source>
        <dbReference type="ARBA" id="ARBA00023063"/>
    </source>
</evidence>
<evidence type="ECO:0000313" key="2">
    <source>
        <dbReference type="EMBL" id="ATX64478.1"/>
    </source>
</evidence>
<dbReference type="OrthoDB" id="8478585at2"/>
<dbReference type="AlphaFoldDB" id="A0A2K8KCH9"/>
<dbReference type="GO" id="GO:0042128">
    <property type="term" value="P:nitrate assimilation"/>
    <property type="evidence" value="ECO:0007669"/>
    <property type="project" value="UniProtKB-KW"/>
</dbReference>
<accession>A0A2K8KCH9</accession>
<keyword evidence="3" id="KW-1185">Reference proteome</keyword>
<gene>
    <name evidence="2" type="primary">narJ</name>
    <name evidence="2" type="ORF">BG454_00365</name>
</gene>
<dbReference type="GO" id="GO:0051082">
    <property type="term" value="F:unfolded protein binding"/>
    <property type="evidence" value="ECO:0007669"/>
    <property type="project" value="InterPro"/>
</dbReference>
<dbReference type="InterPro" id="IPR003765">
    <property type="entry name" value="NO3_reductase_chaperone_NarJ"/>
</dbReference>
<dbReference type="EMBL" id="CP024899">
    <property type="protein sequence ID" value="ATX64478.1"/>
    <property type="molecule type" value="Genomic_DNA"/>
</dbReference>
<evidence type="ECO:0000313" key="3">
    <source>
        <dbReference type="Proteomes" id="UP000228948"/>
    </source>
</evidence>
<dbReference type="SUPFAM" id="SSF89155">
    <property type="entry name" value="TorD-like"/>
    <property type="match status" value="1"/>
</dbReference>
<name>A0A2K8KCH9_9RHOB</name>
<dbReference type="NCBIfam" id="TIGR00684">
    <property type="entry name" value="narJ"/>
    <property type="match status" value="1"/>
</dbReference>
<dbReference type="KEGG" id="rbg:BG454_00365"/>
<keyword evidence="1" id="KW-0534">Nitrate assimilation</keyword>
<proteinExistence type="predicted"/>
<dbReference type="GO" id="GO:0016530">
    <property type="term" value="F:metallochaperone activity"/>
    <property type="evidence" value="ECO:0007669"/>
    <property type="project" value="TreeGrafter"/>
</dbReference>
<sequence>MKTYRALSALLTYPSTDLQAAVPSIWQILGEEGLLRANEMEKLEPLLCDLENGDIYDLQERYVLQFDRARTLSLNLFEHIHGEGRDRGGAMVDLLETYRAGGFDLVGPELPDHLPVLLEFLSTQTPEQARAILADAGHILVALAERLARRESIYAPVLAALISLAQAETSPEAEALLSEKDDDPEDLEALDAVWEEAMVTFGPDPNAGCPISRDILAKMDMPAAPRATAPGQM</sequence>
<dbReference type="RefSeq" id="WP_071479469.1">
    <property type="nucleotide sequence ID" value="NZ_CP024899.1"/>
</dbReference>
<dbReference type="InterPro" id="IPR036411">
    <property type="entry name" value="TorD-like_sf"/>
</dbReference>
<dbReference type="PANTHER" id="PTHR43680">
    <property type="entry name" value="NITRATE REDUCTASE MOLYBDENUM COFACTOR ASSEMBLY CHAPERONE"/>
    <property type="match status" value="1"/>
</dbReference>
<dbReference type="Gene3D" id="1.10.3480.10">
    <property type="entry name" value="TorD-like"/>
    <property type="match status" value="1"/>
</dbReference>
<dbReference type="STRING" id="441209.GCA_001870665_00267"/>
<dbReference type="Proteomes" id="UP000228948">
    <property type="component" value="Chromosome"/>
</dbReference>
<dbReference type="InterPro" id="IPR020945">
    <property type="entry name" value="DMSO/NO3_reduct_chaperone"/>
</dbReference>
<protein>
    <submittedName>
        <fullName evidence="2">Nitrate reductase molybdenum cofactor assembly chaperone</fullName>
    </submittedName>
</protein>